<dbReference type="PANTHER" id="PTHR31252">
    <property type="entry name" value="DUF4419 DOMAIN-CONTAINING PROTEIN"/>
    <property type="match status" value="1"/>
</dbReference>
<dbReference type="Proteomes" id="UP000887566">
    <property type="component" value="Unplaced"/>
</dbReference>
<protein>
    <submittedName>
        <fullName evidence="2">Uncharacterized protein</fullName>
    </submittedName>
</protein>
<accession>A0A914WEC7</accession>
<dbReference type="AlphaFoldDB" id="A0A914WEC7"/>
<keyword evidence="1" id="KW-1185">Reference proteome</keyword>
<organism evidence="1 2">
    <name type="scientific">Plectus sambesii</name>
    <dbReference type="NCBI Taxonomy" id="2011161"/>
    <lineage>
        <taxon>Eukaryota</taxon>
        <taxon>Metazoa</taxon>
        <taxon>Ecdysozoa</taxon>
        <taxon>Nematoda</taxon>
        <taxon>Chromadorea</taxon>
        <taxon>Plectida</taxon>
        <taxon>Plectina</taxon>
        <taxon>Plectoidea</taxon>
        <taxon>Plectidae</taxon>
        <taxon>Plectus</taxon>
    </lineage>
</organism>
<dbReference type="Pfam" id="PF14388">
    <property type="entry name" value="DUF4419"/>
    <property type="match status" value="1"/>
</dbReference>
<dbReference type="WBParaSite" id="PSAMB.scaffold392size70469.g5362.t1">
    <property type="protein sequence ID" value="PSAMB.scaffold392size70469.g5362.t1"/>
    <property type="gene ID" value="PSAMB.scaffold392size70469.g5362"/>
</dbReference>
<dbReference type="PANTHER" id="PTHR31252:SF11">
    <property type="entry name" value="DUF4419 DOMAIN-CONTAINING PROTEIN"/>
    <property type="match status" value="1"/>
</dbReference>
<dbReference type="InterPro" id="IPR025533">
    <property type="entry name" value="DUF4419"/>
</dbReference>
<sequence>MPRSFAVTPVDIGRNVPKSISVADAAQAVRNFWAVQNPAMASLEFESGNVNHSNLVASSQPNAVIATLVEAYNGHMPLVLSPDDFWLLISLGVSQYLGRKENAEKNRKTFVDHDEKLKLIVDGLPLGIPHKCSKNVAAGWPQFAEEMRELISLNTTKDGAQRKSSRDGTQIMTKNFSTTGPVEAAVFEMGLMESMKNYFEYTCVLLRGIPKVTLDGESNDYFSIIERIDALIILLPDFEWYLKRAKGHMEKVLASFEGDPDINWWRRMVMSASDGMEGAGDRTALSGWISDFFPYRHFAGKTFLNQSAESRFKYFRAPAVTCTPVKLLDGVYTMKTYDMKFMGGFVGVAAEATEKEEIALRPAIGWFTYYRFEEEVYKV</sequence>
<evidence type="ECO:0000313" key="1">
    <source>
        <dbReference type="Proteomes" id="UP000887566"/>
    </source>
</evidence>
<proteinExistence type="predicted"/>
<reference evidence="2" key="1">
    <citation type="submission" date="2022-11" db="UniProtKB">
        <authorList>
            <consortium name="WormBaseParasite"/>
        </authorList>
    </citation>
    <scope>IDENTIFICATION</scope>
</reference>
<name>A0A914WEC7_9BILA</name>
<evidence type="ECO:0000313" key="2">
    <source>
        <dbReference type="WBParaSite" id="PSAMB.scaffold392size70469.g5362.t1"/>
    </source>
</evidence>